<dbReference type="KEGG" id="haxz:M0R88_17505"/>
<dbReference type="InterPro" id="IPR055768">
    <property type="entry name" value="DUF7344"/>
</dbReference>
<protein>
    <submittedName>
        <fullName evidence="2">Helix-turn-helix domain-containing protein</fullName>
    </submittedName>
</protein>
<evidence type="ECO:0000259" key="1">
    <source>
        <dbReference type="Pfam" id="PF24035"/>
    </source>
</evidence>
<dbReference type="InterPro" id="IPR036388">
    <property type="entry name" value="WH-like_DNA-bd_sf"/>
</dbReference>
<dbReference type="RefSeq" id="WP_248654702.1">
    <property type="nucleotide sequence ID" value="NZ_CP096658.1"/>
</dbReference>
<dbReference type="AlphaFoldDB" id="A0A8U0IHZ5"/>
<feature type="domain" description="DUF7344" evidence="1">
    <location>
        <begin position="30"/>
        <end position="95"/>
    </location>
</feature>
<keyword evidence="3" id="KW-1185">Reference proteome</keyword>
<dbReference type="Gene3D" id="1.10.10.10">
    <property type="entry name" value="Winged helix-like DNA-binding domain superfamily/Winged helix DNA-binding domain"/>
    <property type="match status" value="1"/>
</dbReference>
<dbReference type="EMBL" id="CP096658">
    <property type="protein sequence ID" value="UPW00291.1"/>
    <property type="molecule type" value="Genomic_DNA"/>
</dbReference>
<dbReference type="SUPFAM" id="SSF46785">
    <property type="entry name" value="Winged helix' DNA-binding domain"/>
    <property type="match status" value="1"/>
</dbReference>
<reference evidence="2" key="1">
    <citation type="submission" date="2022-04" db="EMBL/GenBank/DDBJ databases">
        <title>Diverse halophilic archaea isolated from saline environments.</title>
        <authorList>
            <person name="Cui H.-L."/>
        </authorList>
    </citation>
    <scope>NUCLEOTIDE SEQUENCE</scope>
    <source>
        <strain evidence="2">XZYJT40</strain>
    </source>
</reference>
<dbReference type="Pfam" id="PF24035">
    <property type="entry name" value="DUF7344"/>
    <property type="match status" value="1"/>
</dbReference>
<accession>A0A8U0IHZ5</accession>
<organism evidence="2 3">
    <name type="scientific">Halorussus gelatinilyticus</name>
    <dbReference type="NCBI Taxonomy" id="2937524"/>
    <lineage>
        <taxon>Archaea</taxon>
        <taxon>Methanobacteriati</taxon>
        <taxon>Methanobacteriota</taxon>
        <taxon>Stenosarchaea group</taxon>
        <taxon>Halobacteria</taxon>
        <taxon>Halobacteriales</taxon>
        <taxon>Haladaptataceae</taxon>
        <taxon>Halorussus</taxon>
    </lineage>
</organism>
<evidence type="ECO:0000313" key="2">
    <source>
        <dbReference type="EMBL" id="UPW00291.1"/>
    </source>
</evidence>
<name>A0A8U0IHZ5_9EURY</name>
<dbReference type="Proteomes" id="UP000830434">
    <property type="component" value="Chromosome"/>
</dbReference>
<proteinExistence type="predicted"/>
<dbReference type="InterPro" id="IPR036390">
    <property type="entry name" value="WH_DNA-bd_sf"/>
</dbReference>
<evidence type="ECO:0000313" key="3">
    <source>
        <dbReference type="Proteomes" id="UP000830434"/>
    </source>
</evidence>
<sequence>MIGNRDGSTPPRIARESAATDLTTERLCGLLSDSLRRRALRALDPDEGTVALSQLADRIADESDREVEMKLHHHHLPKLDEAGLVRYDGDENVVEARPQPDMADQYLEL</sequence>
<dbReference type="GeneID" id="72191690"/>
<gene>
    <name evidence="2" type="ORF">M0R88_17505</name>
</gene>